<dbReference type="SUPFAM" id="SSF53756">
    <property type="entry name" value="UDP-Glycosyltransferase/glycogen phosphorylase"/>
    <property type="match status" value="1"/>
</dbReference>
<gene>
    <name evidence="3" type="ORF">KK083_28785</name>
</gene>
<proteinExistence type="predicted"/>
<name>A0AAP2DR18_9BACT</name>
<dbReference type="Proteomes" id="UP001319200">
    <property type="component" value="Unassembled WGS sequence"/>
</dbReference>
<feature type="domain" description="Glycosyl transferase family 1" evidence="1">
    <location>
        <begin position="178"/>
        <end position="342"/>
    </location>
</feature>
<dbReference type="Pfam" id="PF00534">
    <property type="entry name" value="Glycos_transf_1"/>
    <property type="match status" value="1"/>
</dbReference>
<dbReference type="AlphaFoldDB" id="A0AAP2DR18"/>
<dbReference type="GO" id="GO:0016757">
    <property type="term" value="F:glycosyltransferase activity"/>
    <property type="evidence" value="ECO:0007669"/>
    <property type="project" value="InterPro"/>
</dbReference>
<dbReference type="CDD" id="cd03801">
    <property type="entry name" value="GT4_PimA-like"/>
    <property type="match status" value="1"/>
</dbReference>
<dbReference type="InterPro" id="IPR001296">
    <property type="entry name" value="Glyco_trans_1"/>
</dbReference>
<evidence type="ECO:0000259" key="1">
    <source>
        <dbReference type="Pfam" id="PF00534"/>
    </source>
</evidence>
<dbReference type="Gene3D" id="3.40.50.2000">
    <property type="entry name" value="Glycogen Phosphorylase B"/>
    <property type="match status" value="2"/>
</dbReference>
<organism evidence="3 4">
    <name type="scientific">Chryseosolibacter histidini</name>
    <dbReference type="NCBI Taxonomy" id="2782349"/>
    <lineage>
        <taxon>Bacteria</taxon>
        <taxon>Pseudomonadati</taxon>
        <taxon>Bacteroidota</taxon>
        <taxon>Cytophagia</taxon>
        <taxon>Cytophagales</taxon>
        <taxon>Chryseotaleaceae</taxon>
        <taxon>Chryseosolibacter</taxon>
    </lineage>
</organism>
<evidence type="ECO:0000259" key="2">
    <source>
        <dbReference type="Pfam" id="PF13439"/>
    </source>
</evidence>
<dbReference type="PANTHER" id="PTHR12526:SF637">
    <property type="entry name" value="GLYCOSYLTRANSFERASE EPSF-RELATED"/>
    <property type="match status" value="1"/>
</dbReference>
<feature type="domain" description="Glycosyltransferase subfamily 4-like N-terminal" evidence="2">
    <location>
        <begin position="13"/>
        <end position="166"/>
    </location>
</feature>
<reference evidence="3 4" key="1">
    <citation type="submission" date="2021-05" db="EMBL/GenBank/DDBJ databases">
        <title>A Polyphasic approach of four new species of the genus Ohtaekwangia: Ohtaekwangia histidinii sp. nov., Ohtaekwangia cretensis sp. nov., Ohtaekwangia indiensis sp. nov., Ohtaekwangia reichenbachii sp. nov. from diverse environment.</title>
        <authorList>
            <person name="Octaviana S."/>
        </authorList>
    </citation>
    <scope>NUCLEOTIDE SEQUENCE [LARGE SCALE GENOMIC DNA]</scope>
    <source>
        <strain evidence="3 4">PWU4</strain>
    </source>
</reference>
<dbReference type="PANTHER" id="PTHR12526">
    <property type="entry name" value="GLYCOSYLTRANSFERASE"/>
    <property type="match status" value="1"/>
</dbReference>
<accession>A0AAP2DR18</accession>
<evidence type="ECO:0000313" key="3">
    <source>
        <dbReference type="EMBL" id="MBT1700923.1"/>
    </source>
</evidence>
<dbReference type="EMBL" id="JAHESF010000051">
    <property type="protein sequence ID" value="MBT1700923.1"/>
    <property type="molecule type" value="Genomic_DNA"/>
</dbReference>
<comment type="caution">
    <text evidence="3">The sequence shown here is derived from an EMBL/GenBank/DDBJ whole genome shotgun (WGS) entry which is preliminary data.</text>
</comment>
<evidence type="ECO:0000313" key="4">
    <source>
        <dbReference type="Proteomes" id="UP001319200"/>
    </source>
</evidence>
<keyword evidence="4" id="KW-1185">Reference proteome</keyword>
<dbReference type="InterPro" id="IPR028098">
    <property type="entry name" value="Glyco_trans_4-like_N"/>
</dbReference>
<dbReference type="RefSeq" id="WP_254169611.1">
    <property type="nucleotide sequence ID" value="NZ_JAHESF010000051.1"/>
</dbReference>
<dbReference type="Pfam" id="PF13439">
    <property type="entry name" value="Glyco_transf_4"/>
    <property type="match status" value="1"/>
</dbReference>
<sequence>MKVALLIDNLNSGGAQRQIVNLAIGLKAEGADVTVITYTLGEHFQDELRHHQIDLSAIARPSKFKTFLGVFSEIKRLQPDVVCAYMFVPSLMALLTKIFFWRPKVFVSERFIEHLMTDWAKPYCRALYPLAAGIIANSQTQAEILKKKLPMLRARIRHIPNCVDTDTFKPAHELAISPGTLKMIGVGRLTEYKNVKVLIEAVRMLHFDRKLPVSMKWVGREYEERGVENTYYVECVNAVNEKGLSGIWTWEGQQKGLAELYRTSDVLVHPSYGEGFPNVVCEALATGTPVIASNVIDHPMIIQEGHNGFLFDPHNAQELADKITTFFKMPPATRLAMKENSRLTATRYFSREVMIGSYLEFFRKA</sequence>
<protein>
    <submittedName>
        <fullName evidence="3">Glycosyltransferase family 4 protein</fullName>
    </submittedName>
</protein>